<dbReference type="PANTHER" id="PTHR12561:SF3">
    <property type="entry name" value="LIPOYLTRANSFERASE 1, MITOCHONDRIAL"/>
    <property type="match status" value="1"/>
</dbReference>
<evidence type="ECO:0000256" key="4">
    <source>
        <dbReference type="ARBA" id="ARBA00015925"/>
    </source>
</evidence>
<gene>
    <name evidence="6" type="ORF">CAC42_7381</name>
</gene>
<comment type="caution">
    <text evidence="6">The sequence shown here is derived from an EMBL/GenBank/DDBJ whole genome shotgun (WGS) entry which is preliminary data.</text>
</comment>
<dbReference type="InterPro" id="IPR004562">
    <property type="entry name" value="LipoylTrfase_LipoateP_Ligase"/>
</dbReference>
<dbReference type="GO" id="GO:0009249">
    <property type="term" value="P:protein lipoylation"/>
    <property type="evidence" value="ECO:0007669"/>
    <property type="project" value="InterPro"/>
</dbReference>
<keyword evidence="7" id="KW-1185">Reference proteome</keyword>
<dbReference type="GO" id="GO:0005739">
    <property type="term" value="C:mitochondrion"/>
    <property type="evidence" value="ECO:0007669"/>
    <property type="project" value="TreeGrafter"/>
</dbReference>
<evidence type="ECO:0000313" key="6">
    <source>
        <dbReference type="EMBL" id="PNS19537.1"/>
    </source>
</evidence>
<protein>
    <recommendedName>
        <fullName evidence="4">Putative lipoate-protein ligase A</fullName>
    </recommendedName>
</protein>
<dbReference type="InParanoid" id="A0A2K1QWW5"/>
<dbReference type="Proteomes" id="UP000243797">
    <property type="component" value="Unassembled WGS sequence"/>
</dbReference>
<dbReference type="STRING" id="2082308.A0A2K1QWW5"/>
<proteinExistence type="inferred from homology"/>
<dbReference type="UniPathway" id="UPA00537">
    <property type="reaction ID" value="UER00595"/>
</dbReference>
<evidence type="ECO:0000256" key="2">
    <source>
        <dbReference type="ARBA" id="ARBA00005085"/>
    </source>
</evidence>
<dbReference type="InterPro" id="IPR045864">
    <property type="entry name" value="aa-tRNA-synth_II/BPL/LPL"/>
</dbReference>
<evidence type="ECO:0000256" key="1">
    <source>
        <dbReference type="ARBA" id="ARBA00003253"/>
    </source>
</evidence>
<dbReference type="Pfam" id="PF21948">
    <property type="entry name" value="LplA-B_cat"/>
    <property type="match status" value="1"/>
</dbReference>
<dbReference type="CDD" id="cd16443">
    <property type="entry name" value="LplA"/>
    <property type="match status" value="1"/>
</dbReference>
<evidence type="ECO:0000256" key="3">
    <source>
        <dbReference type="ARBA" id="ARBA00008242"/>
    </source>
</evidence>
<dbReference type="GO" id="GO:0017118">
    <property type="term" value="F:lipoyltransferase activity"/>
    <property type="evidence" value="ECO:0007669"/>
    <property type="project" value="TreeGrafter"/>
</dbReference>
<reference evidence="6 7" key="1">
    <citation type="submission" date="2017-06" db="EMBL/GenBank/DDBJ databases">
        <title>Draft genome sequence of a variant of Elsinoe murrayae.</title>
        <authorList>
            <person name="Cheng Q."/>
        </authorList>
    </citation>
    <scope>NUCLEOTIDE SEQUENCE [LARGE SCALE GENOMIC DNA]</scope>
    <source>
        <strain evidence="6 7">CQ-2017a</strain>
    </source>
</reference>
<comment type="function">
    <text evidence="1">Catalyzes both the ATP-dependent activation of exogenously supplied lipoate to lipoyl-AMP and the transfer of the activated lipoyl onto the lipoyl domains of lipoate-dependent enzymes.</text>
</comment>
<dbReference type="AlphaFoldDB" id="A0A2K1QWW5"/>
<evidence type="ECO:0000259" key="5">
    <source>
        <dbReference type="PROSITE" id="PS51733"/>
    </source>
</evidence>
<dbReference type="Gene3D" id="3.30.930.10">
    <property type="entry name" value="Bira Bifunctional Protein, Domain 2"/>
    <property type="match status" value="1"/>
</dbReference>
<dbReference type="EMBL" id="NKHZ01000031">
    <property type="protein sequence ID" value="PNS19537.1"/>
    <property type="molecule type" value="Genomic_DNA"/>
</dbReference>
<comment type="similarity">
    <text evidence="3">Belongs to the LplA family.</text>
</comment>
<dbReference type="PROSITE" id="PS51733">
    <property type="entry name" value="BPL_LPL_CATALYTIC"/>
    <property type="match status" value="1"/>
</dbReference>
<comment type="pathway">
    <text evidence="2">Protein modification; protein lipoylation via exogenous pathway; protein N(6)-(lipoyl)lysine from lipoate: step 2/2.</text>
</comment>
<dbReference type="InterPro" id="IPR004143">
    <property type="entry name" value="BPL_LPL_catalytic"/>
</dbReference>
<organism evidence="6 7">
    <name type="scientific">Sphaceloma murrayae</name>
    <dbReference type="NCBI Taxonomy" id="2082308"/>
    <lineage>
        <taxon>Eukaryota</taxon>
        <taxon>Fungi</taxon>
        <taxon>Dikarya</taxon>
        <taxon>Ascomycota</taxon>
        <taxon>Pezizomycotina</taxon>
        <taxon>Dothideomycetes</taxon>
        <taxon>Dothideomycetidae</taxon>
        <taxon>Myriangiales</taxon>
        <taxon>Elsinoaceae</taxon>
        <taxon>Sphaceloma</taxon>
    </lineage>
</organism>
<dbReference type="SUPFAM" id="SSF55681">
    <property type="entry name" value="Class II aaRS and biotin synthetases"/>
    <property type="match status" value="1"/>
</dbReference>
<evidence type="ECO:0000313" key="7">
    <source>
        <dbReference type="Proteomes" id="UP000243797"/>
    </source>
</evidence>
<dbReference type="OrthoDB" id="201621at2759"/>
<sequence>MLLPPGWQRQWLSSHCRRGIRRLTTLSHDLSRPVQSYLSTSPDPYLNLSIEHHLLQKTSLSSTVLFLYTNRPCVVIGRNQNPWTEVDLRLLRTFRSSPPLGDTTDERTAQHGLDLVRRRSGGGTVFHDFGNVNWSVICPASDFTRDKHAEMVVRALRRLGVARCRVNERHDVVLDLGGEGRKWGPEEDTHVTPWTGGETRKVSGSAYKLTRGRALHHGTALLQSGNLGEMGKLLSAPGRGVIESRGVESVSSKVANIGVETGTFGTEVQREFWRMYGGEDQPVKVGKDWLDDEEVRKGYDELRSLDWTYCQTPRFSISNMQVAQGESRGMPLLKMSVRAGVVEELSIGGGQVKGESVLLSERERFKVHEVEDWQTLLESRVAASGVREARVEETAGWTAEMLPSGTQLIRLSEDQ</sequence>
<name>A0A2K1QWW5_9PEZI</name>
<dbReference type="FunCoup" id="A0A2K1QWW5">
    <property type="interactions" value="246"/>
</dbReference>
<dbReference type="PANTHER" id="PTHR12561">
    <property type="entry name" value="LIPOATE-PROTEIN LIGASE"/>
    <property type="match status" value="1"/>
</dbReference>
<feature type="domain" description="BPL/LPL catalytic" evidence="5">
    <location>
        <begin position="59"/>
        <end position="280"/>
    </location>
</feature>
<accession>A0A2K1QWW5</accession>